<evidence type="ECO:0000256" key="1">
    <source>
        <dbReference type="SAM" id="Phobius"/>
    </source>
</evidence>
<accession>A0A1I1MV53</accession>
<sequence>MKKLYMQLAQNPEASENTGSEQDSSLLILFVVCLLIGLGLLMKQIYQQIKRH</sequence>
<dbReference type="RefSeq" id="WP_143100665.1">
    <property type="nucleotide sequence ID" value="NZ_FOLQ01000002.1"/>
</dbReference>
<dbReference type="AlphaFoldDB" id="A0A1I1MV53"/>
<keyword evidence="1" id="KW-0472">Membrane</keyword>
<evidence type="ECO:0000313" key="2">
    <source>
        <dbReference type="EMBL" id="SFC89045.1"/>
    </source>
</evidence>
<gene>
    <name evidence="2" type="ORF">SAMN05216167_102716</name>
</gene>
<keyword evidence="3" id="KW-1185">Reference proteome</keyword>
<keyword evidence="1" id="KW-0812">Transmembrane</keyword>
<name>A0A1I1MV53_9BACT</name>
<dbReference type="NCBIfam" id="TIGR01167">
    <property type="entry name" value="LPXTG_anchor"/>
    <property type="match status" value="1"/>
</dbReference>
<evidence type="ECO:0000313" key="3">
    <source>
        <dbReference type="Proteomes" id="UP000198598"/>
    </source>
</evidence>
<organism evidence="2 3">
    <name type="scientific">Spirosoma endophyticum</name>
    <dbReference type="NCBI Taxonomy" id="662367"/>
    <lineage>
        <taxon>Bacteria</taxon>
        <taxon>Pseudomonadati</taxon>
        <taxon>Bacteroidota</taxon>
        <taxon>Cytophagia</taxon>
        <taxon>Cytophagales</taxon>
        <taxon>Cytophagaceae</taxon>
        <taxon>Spirosoma</taxon>
    </lineage>
</organism>
<keyword evidence="1" id="KW-1133">Transmembrane helix</keyword>
<protein>
    <submittedName>
        <fullName evidence="2">LPXTG-motif cell wall anchor domain-containing protein</fullName>
    </submittedName>
</protein>
<dbReference type="Proteomes" id="UP000198598">
    <property type="component" value="Unassembled WGS sequence"/>
</dbReference>
<dbReference type="EMBL" id="FOLQ01000002">
    <property type="protein sequence ID" value="SFC89045.1"/>
    <property type="molecule type" value="Genomic_DNA"/>
</dbReference>
<feature type="transmembrane region" description="Helical" evidence="1">
    <location>
        <begin position="24"/>
        <end position="42"/>
    </location>
</feature>
<reference evidence="2 3" key="1">
    <citation type="submission" date="2016-10" db="EMBL/GenBank/DDBJ databases">
        <authorList>
            <person name="de Groot N.N."/>
        </authorList>
    </citation>
    <scope>NUCLEOTIDE SEQUENCE [LARGE SCALE GENOMIC DNA]</scope>
    <source>
        <strain evidence="2 3">DSM 26130</strain>
    </source>
</reference>
<proteinExistence type="predicted"/>